<name>A0A9Q3FVN0_9BASI</name>
<dbReference type="GO" id="GO:0005730">
    <property type="term" value="C:nucleolus"/>
    <property type="evidence" value="ECO:0007669"/>
    <property type="project" value="UniProtKB-SubCell"/>
</dbReference>
<evidence type="ECO:0000256" key="1">
    <source>
        <dbReference type="ARBA" id="ARBA00004604"/>
    </source>
</evidence>
<feature type="compositionally biased region" description="Polar residues" evidence="5">
    <location>
        <begin position="175"/>
        <end position="188"/>
    </location>
</feature>
<accession>A0A9Q3FVN0</accession>
<dbReference type="OrthoDB" id="2506208at2759"/>
<dbReference type="PANTHER" id="PTHR31109:SF2">
    <property type="entry name" value="RIBOSOME BIOGENESIS PROTEIN SLX9 HOMOLOG"/>
    <property type="match status" value="1"/>
</dbReference>
<dbReference type="Proteomes" id="UP000765509">
    <property type="component" value="Unassembled WGS sequence"/>
</dbReference>
<evidence type="ECO:0000313" key="6">
    <source>
        <dbReference type="EMBL" id="MBW0544730.1"/>
    </source>
</evidence>
<evidence type="ECO:0000256" key="2">
    <source>
        <dbReference type="ARBA" id="ARBA00011022"/>
    </source>
</evidence>
<reference evidence="6" key="1">
    <citation type="submission" date="2021-03" db="EMBL/GenBank/DDBJ databases">
        <title>Draft genome sequence of rust myrtle Austropuccinia psidii MF-1, a brazilian biotype.</title>
        <authorList>
            <person name="Quecine M.C."/>
            <person name="Pachon D.M.R."/>
            <person name="Bonatelli M.L."/>
            <person name="Correr F.H."/>
            <person name="Franceschini L.M."/>
            <person name="Leite T.F."/>
            <person name="Margarido G.R.A."/>
            <person name="Almeida C.A."/>
            <person name="Ferrarezi J.A."/>
            <person name="Labate C.A."/>
        </authorList>
    </citation>
    <scope>NUCLEOTIDE SEQUENCE</scope>
    <source>
        <strain evidence="6">MF-1</strain>
    </source>
</reference>
<dbReference type="GO" id="GO:0000462">
    <property type="term" value="P:maturation of SSU-rRNA from tricistronic rRNA transcript (SSU-rRNA, 5.8S rRNA, LSU-rRNA)"/>
    <property type="evidence" value="ECO:0007669"/>
    <property type="project" value="InterPro"/>
</dbReference>
<dbReference type="GO" id="GO:0030686">
    <property type="term" value="C:90S preribosome"/>
    <property type="evidence" value="ECO:0007669"/>
    <property type="project" value="InterPro"/>
</dbReference>
<feature type="region of interest" description="Disordered" evidence="5">
    <location>
        <begin position="175"/>
        <end position="195"/>
    </location>
</feature>
<keyword evidence="7" id="KW-1185">Reference proteome</keyword>
<dbReference type="EMBL" id="AVOT02049557">
    <property type="protein sequence ID" value="MBW0544730.1"/>
    <property type="molecule type" value="Genomic_DNA"/>
</dbReference>
<evidence type="ECO:0000256" key="5">
    <source>
        <dbReference type="SAM" id="MobiDB-lite"/>
    </source>
</evidence>
<dbReference type="PANTHER" id="PTHR31109">
    <property type="entry name" value="PROTEIN FAM207A"/>
    <property type="match status" value="1"/>
</dbReference>
<dbReference type="InterPro" id="IPR028160">
    <property type="entry name" value="Slx9-like"/>
</dbReference>
<organism evidence="6 7">
    <name type="scientific">Austropuccinia psidii MF-1</name>
    <dbReference type="NCBI Taxonomy" id="1389203"/>
    <lineage>
        <taxon>Eukaryota</taxon>
        <taxon>Fungi</taxon>
        <taxon>Dikarya</taxon>
        <taxon>Basidiomycota</taxon>
        <taxon>Pucciniomycotina</taxon>
        <taxon>Pucciniomycetes</taxon>
        <taxon>Pucciniales</taxon>
        <taxon>Sphaerophragmiaceae</taxon>
        <taxon>Austropuccinia</taxon>
    </lineage>
</organism>
<dbReference type="AlphaFoldDB" id="A0A9Q3FVN0"/>
<feature type="compositionally biased region" description="Basic residues" evidence="5">
    <location>
        <begin position="263"/>
        <end position="272"/>
    </location>
</feature>
<evidence type="ECO:0000313" key="7">
    <source>
        <dbReference type="Proteomes" id="UP000765509"/>
    </source>
</evidence>
<comment type="caution">
    <text evidence="6">The sequence shown here is derived from an EMBL/GenBank/DDBJ whole genome shotgun (WGS) entry which is preliminary data.</text>
</comment>
<evidence type="ECO:0000256" key="3">
    <source>
        <dbReference type="ARBA" id="ARBA00021321"/>
    </source>
</evidence>
<dbReference type="GO" id="GO:0030688">
    <property type="term" value="C:preribosome, small subunit precursor"/>
    <property type="evidence" value="ECO:0007669"/>
    <property type="project" value="InterPro"/>
</dbReference>
<feature type="compositionally biased region" description="Polar residues" evidence="5">
    <location>
        <begin position="242"/>
        <end position="259"/>
    </location>
</feature>
<comment type="subcellular location">
    <subcellularLocation>
        <location evidence="1">Nucleus</location>
        <location evidence="1">Nucleolus</location>
    </subcellularLocation>
</comment>
<dbReference type="Pfam" id="PF15341">
    <property type="entry name" value="SLX9"/>
    <property type="match status" value="1"/>
</dbReference>
<proteinExistence type="inferred from homology"/>
<protein>
    <recommendedName>
        <fullName evidence="3">Ribosome biogenesis protein SLX9</fullName>
    </recommendedName>
</protein>
<feature type="region of interest" description="Disordered" evidence="5">
    <location>
        <begin position="242"/>
        <end position="272"/>
    </location>
</feature>
<evidence type="ECO:0000256" key="4">
    <source>
        <dbReference type="ARBA" id="ARBA00023242"/>
    </source>
</evidence>
<comment type="similarity">
    <text evidence="2">Belongs to the SLX9 family.</text>
</comment>
<sequence>MIASSIILMDLTSLIYLGSFFILSTHSNLSLILPGLNHEHLPHLLPSQIKWLLPSDRDLAIKNLINHSNWNLYQTRQALGILITQAGSDWTRIPSSDYIHQNLKFSMPKVPKNRLSNTHSLAPGSLSRRPFSLPDGHSQRLNQEILSISANEILKKLDDPKAFISSARPISSLPKLNNHSSFRNQDSQVPHPYSKSHIKRLKKKIRNQSVLGDLNLVKQSLEEIETTQSDSTAYPIKHTKISQTTPSAGLNPTRSNQVIHDSKPKKSLTQKQRAKILSEESSRLPNILKNPEFQKNPFAAIRIHAQNTLALSSSSTPST</sequence>
<gene>
    <name evidence="6" type="ORF">O181_084445</name>
</gene>
<keyword evidence="4" id="KW-0539">Nucleus</keyword>